<dbReference type="PANTHER" id="PTHR43601:SF3">
    <property type="entry name" value="THIOREDOXIN, MITOCHONDRIAL"/>
    <property type="match status" value="1"/>
</dbReference>
<dbReference type="Gene3D" id="3.40.30.10">
    <property type="entry name" value="Glutaredoxin"/>
    <property type="match status" value="1"/>
</dbReference>
<evidence type="ECO:0000313" key="3">
    <source>
        <dbReference type="EMBL" id="CEM40944.1"/>
    </source>
</evidence>
<dbReference type="VEuPathDB" id="CryptoDB:Cvel_6090"/>
<dbReference type="PROSITE" id="PS51352">
    <property type="entry name" value="THIOREDOXIN_2"/>
    <property type="match status" value="1"/>
</dbReference>
<organism evidence="3">
    <name type="scientific">Chromera velia CCMP2878</name>
    <dbReference type="NCBI Taxonomy" id="1169474"/>
    <lineage>
        <taxon>Eukaryota</taxon>
        <taxon>Sar</taxon>
        <taxon>Alveolata</taxon>
        <taxon>Colpodellida</taxon>
        <taxon>Chromeraceae</taxon>
        <taxon>Chromera</taxon>
    </lineage>
</organism>
<dbReference type="Pfam" id="PF00085">
    <property type="entry name" value="Thioredoxin"/>
    <property type="match status" value="1"/>
</dbReference>
<dbReference type="CDD" id="cd02947">
    <property type="entry name" value="TRX_family"/>
    <property type="match status" value="1"/>
</dbReference>
<dbReference type="AlphaFoldDB" id="A0A0G4HAH2"/>
<dbReference type="PANTHER" id="PTHR43601">
    <property type="entry name" value="THIOREDOXIN, MITOCHONDRIAL"/>
    <property type="match status" value="1"/>
</dbReference>
<reference evidence="3" key="1">
    <citation type="submission" date="2014-11" db="EMBL/GenBank/DDBJ databases">
        <authorList>
            <person name="Otto D Thomas"/>
            <person name="Naeem Raeece"/>
        </authorList>
    </citation>
    <scope>NUCLEOTIDE SEQUENCE</scope>
</reference>
<dbReference type="InterPro" id="IPR013766">
    <property type="entry name" value="Thioredoxin_domain"/>
</dbReference>
<comment type="similarity">
    <text evidence="1">Belongs to the thioredoxin family.</text>
</comment>
<name>A0A0G4HAH2_9ALVE</name>
<protein>
    <recommendedName>
        <fullName evidence="2">Thioredoxin domain-containing protein</fullName>
    </recommendedName>
</protein>
<dbReference type="EMBL" id="CDMZ01002137">
    <property type="protein sequence ID" value="CEM40944.1"/>
    <property type="molecule type" value="Genomic_DNA"/>
</dbReference>
<feature type="domain" description="Thioredoxin" evidence="2">
    <location>
        <begin position="92"/>
        <end position="212"/>
    </location>
</feature>
<dbReference type="InterPro" id="IPR036249">
    <property type="entry name" value="Thioredoxin-like_sf"/>
</dbReference>
<gene>
    <name evidence="3" type="ORF">Cvel_6090</name>
</gene>
<dbReference type="SUPFAM" id="SSF52833">
    <property type="entry name" value="Thioredoxin-like"/>
    <property type="match status" value="1"/>
</dbReference>
<proteinExistence type="inferred from homology"/>
<evidence type="ECO:0000256" key="1">
    <source>
        <dbReference type="ARBA" id="ARBA00008987"/>
    </source>
</evidence>
<evidence type="ECO:0000259" key="2">
    <source>
        <dbReference type="PROSITE" id="PS51352"/>
    </source>
</evidence>
<accession>A0A0G4HAH2</accession>
<sequence length="212" mass="23491">MAKRQGTYRLRLLPVSLSPFLLVVLLSLSGTVLPRRCFAFSLYGRSLSRLEGWGPARVGALPDEVGGDSSVSLGRQGHGRTSATVLCMEQDDYSGPPPSDFMGAVEDEDELFDLIEENPGKTVVVRYWAVWCRSCKQQRPLFEKIAEEFVSKEAPVLFVEMDFDSNSSFARESGVKTLPVAQIWKSPDGPEETIRCPSSKINDLKDAIEKVT</sequence>
<dbReference type="GO" id="GO:0045454">
    <property type="term" value="P:cell redox homeostasis"/>
    <property type="evidence" value="ECO:0007669"/>
    <property type="project" value="TreeGrafter"/>
</dbReference>